<dbReference type="SMART" id="SM00226">
    <property type="entry name" value="LMWPc"/>
    <property type="match status" value="1"/>
</dbReference>
<dbReference type="SUPFAM" id="SSF52788">
    <property type="entry name" value="Phosphotyrosine protein phosphatases I"/>
    <property type="match status" value="1"/>
</dbReference>
<name>A0A168LRW0_ABSGL</name>
<dbReference type="PANTHER" id="PTHR11717:SF7">
    <property type="entry name" value="LOW MOLECULAR WEIGHT PHOSPHOTYROSINE PROTEIN PHOSPHATASE"/>
    <property type="match status" value="1"/>
</dbReference>
<accession>A0A168LRW0</accession>
<dbReference type="PANTHER" id="PTHR11717">
    <property type="entry name" value="LOW MOLECULAR WEIGHT PROTEIN TYROSINE PHOSPHATASE"/>
    <property type="match status" value="1"/>
</dbReference>
<evidence type="ECO:0000256" key="7">
    <source>
        <dbReference type="PIRSR" id="PIRSR617867-1"/>
    </source>
</evidence>
<comment type="similarity">
    <text evidence="2">Belongs to the low molecular weight phosphotyrosine protein phosphatase family.</text>
</comment>
<evidence type="ECO:0000259" key="8">
    <source>
        <dbReference type="SMART" id="SM00226"/>
    </source>
</evidence>
<comment type="subcellular location">
    <subcellularLocation>
        <location evidence="1">Cytoplasm</location>
    </subcellularLocation>
</comment>
<dbReference type="FunCoup" id="A0A168LRW0">
    <property type="interactions" value="327"/>
</dbReference>
<dbReference type="PRINTS" id="PR00720">
    <property type="entry name" value="MAMMALPTPASE"/>
</dbReference>
<dbReference type="EMBL" id="LT551764">
    <property type="protein sequence ID" value="SAL97367.1"/>
    <property type="molecule type" value="Genomic_DNA"/>
</dbReference>
<keyword evidence="10" id="KW-1185">Reference proteome</keyword>
<dbReference type="GO" id="GO:0005737">
    <property type="term" value="C:cytoplasm"/>
    <property type="evidence" value="ECO:0007669"/>
    <property type="project" value="UniProtKB-SubCell"/>
</dbReference>
<organism evidence="9">
    <name type="scientific">Absidia glauca</name>
    <name type="common">Pin mould</name>
    <dbReference type="NCBI Taxonomy" id="4829"/>
    <lineage>
        <taxon>Eukaryota</taxon>
        <taxon>Fungi</taxon>
        <taxon>Fungi incertae sedis</taxon>
        <taxon>Mucoromycota</taxon>
        <taxon>Mucoromycotina</taxon>
        <taxon>Mucoromycetes</taxon>
        <taxon>Mucorales</taxon>
        <taxon>Cunninghamellaceae</taxon>
        <taxon>Absidia</taxon>
    </lineage>
</organism>
<feature type="domain" description="Phosphotyrosine protein phosphatase I" evidence="8">
    <location>
        <begin position="8"/>
        <end position="156"/>
    </location>
</feature>
<gene>
    <name evidence="9" type="primary">ABSGL_02859.1 scaffold 4007</name>
</gene>
<dbReference type="InterPro" id="IPR023485">
    <property type="entry name" value="Ptyr_pPase"/>
</dbReference>
<evidence type="ECO:0000313" key="9">
    <source>
        <dbReference type="EMBL" id="SAL97367.1"/>
    </source>
</evidence>
<dbReference type="PRINTS" id="PR00719">
    <property type="entry name" value="LMWPTPASE"/>
</dbReference>
<dbReference type="InterPro" id="IPR050438">
    <property type="entry name" value="LMW_PTPase"/>
</dbReference>
<dbReference type="FunFam" id="3.40.50.2300:FF:000105">
    <property type="entry name" value="Low molecular weight phosphotyrosine protein"/>
    <property type="match status" value="1"/>
</dbReference>
<evidence type="ECO:0000256" key="2">
    <source>
        <dbReference type="ARBA" id="ARBA00011063"/>
    </source>
</evidence>
<dbReference type="InterPro" id="IPR036196">
    <property type="entry name" value="Ptyr_pPase_sf"/>
</dbReference>
<dbReference type="InterPro" id="IPR002115">
    <property type="entry name" value="Tyr_Pase_low_mol_wt_mml"/>
</dbReference>
<feature type="active site" description="Nucleophile" evidence="7">
    <location>
        <position position="14"/>
    </location>
</feature>
<dbReference type="STRING" id="4829.A0A168LRW0"/>
<keyword evidence="5" id="KW-0904">Protein phosphatase</keyword>
<evidence type="ECO:0000256" key="6">
    <source>
        <dbReference type="ARBA" id="ARBA00051722"/>
    </source>
</evidence>
<dbReference type="InParanoid" id="A0A168LRW0"/>
<evidence type="ECO:0000256" key="4">
    <source>
        <dbReference type="ARBA" id="ARBA00022801"/>
    </source>
</evidence>
<evidence type="ECO:0000256" key="1">
    <source>
        <dbReference type="ARBA" id="ARBA00004496"/>
    </source>
</evidence>
<comment type="catalytic activity">
    <reaction evidence="6">
        <text>O-phospho-L-tyrosyl-[protein] + H2O = L-tyrosyl-[protein] + phosphate</text>
        <dbReference type="Rhea" id="RHEA:10684"/>
        <dbReference type="Rhea" id="RHEA-COMP:10136"/>
        <dbReference type="Rhea" id="RHEA-COMP:20101"/>
        <dbReference type="ChEBI" id="CHEBI:15377"/>
        <dbReference type="ChEBI" id="CHEBI:43474"/>
        <dbReference type="ChEBI" id="CHEBI:46858"/>
        <dbReference type="ChEBI" id="CHEBI:61978"/>
        <dbReference type="EC" id="3.1.3.48"/>
    </reaction>
</comment>
<reference evidence="9" key="1">
    <citation type="submission" date="2016-04" db="EMBL/GenBank/DDBJ databases">
        <authorList>
            <person name="Evans L.H."/>
            <person name="Alamgir A."/>
            <person name="Owens N."/>
            <person name="Weber N.D."/>
            <person name="Virtaneva K."/>
            <person name="Barbian K."/>
            <person name="Babar A."/>
            <person name="Rosenke K."/>
        </authorList>
    </citation>
    <scope>NUCLEOTIDE SEQUENCE [LARGE SCALE GENOMIC DNA]</scope>
    <source>
        <strain evidence="9">CBS 101.48</strain>
    </source>
</reference>
<evidence type="ECO:0000256" key="5">
    <source>
        <dbReference type="ARBA" id="ARBA00022912"/>
    </source>
</evidence>
<dbReference type="Pfam" id="PF01451">
    <property type="entry name" value="LMWPc"/>
    <property type="match status" value="1"/>
</dbReference>
<dbReference type="OMA" id="YQQVTRF"/>
<sequence length="161" mass="17920">MPNTDTKISVLFVCLGNICRSPMAEAVFAHTVKQHDLSEHFIKIDSAGTAGYHVGEKPDSRSAATCKDHGVPVNHRAQKVISRHYDEFDYLLCMDESNLEDLQRKKPAGSKAVVSLFGDFDPQGDRIIRDPYYGAIDGFEHNFKQVTRASEGFLKHLGLLA</sequence>
<keyword evidence="4" id="KW-0378">Hydrolase</keyword>
<proteinExistence type="inferred from homology"/>
<feature type="active site" description="Proton donor" evidence="7">
    <location>
        <position position="130"/>
    </location>
</feature>
<keyword evidence="3" id="KW-0963">Cytoplasm</keyword>
<dbReference type="CDD" id="cd16343">
    <property type="entry name" value="LMWPTP"/>
    <property type="match status" value="1"/>
</dbReference>
<protein>
    <recommendedName>
        <fullName evidence="8">Phosphotyrosine protein phosphatase I domain-containing protein</fullName>
    </recommendedName>
</protein>
<dbReference type="GO" id="GO:0003993">
    <property type="term" value="F:acid phosphatase activity"/>
    <property type="evidence" value="ECO:0007669"/>
    <property type="project" value="InterPro"/>
</dbReference>
<evidence type="ECO:0000256" key="3">
    <source>
        <dbReference type="ARBA" id="ARBA00022490"/>
    </source>
</evidence>
<dbReference type="InterPro" id="IPR017867">
    <property type="entry name" value="Tyr_phospatase_low_mol_wt"/>
</dbReference>
<dbReference type="OrthoDB" id="3388at2759"/>
<feature type="active site" evidence="7">
    <location>
        <position position="20"/>
    </location>
</feature>
<dbReference type="Proteomes" id="UP000078561">
    <property type="component" value="Unassembled WGS sequence"/>
</dbReference>
<dbReference type="AlphaFoldDB" id="A0A168LRW0"/>
<dbReference type="Gene3D" id="3.40.50.2300">
    <property type="match status" value="1"/>
</dbReference>
<evidence type="ECO:0000313" key="10">
    <source>
        <dbReference type="Proteomes" id="UP000078561"/>
    </source>
</evidence>
<dbReference type="GO" id="GO:0004726">
    <property type="term" value="F:non-membrane spanning protein tyrosine phosphatase activity"/>
    <property type="evidence" value="ECO:0007669"/>
    <property type="project" value="InterPro"/>
</dbReference>